<accession>A0AAD5WNQ8</accession>
<dbReference type="AlphaFoldDB" id="A0AAD5WNQ8"/>
<dbReference type="Proteomes" id="UP001201980">
    <property type="component" value="Unassembled WGS sequence"/>
</dbReference>
<comment type="caution">
    <text evidence="2">The sequence shown here is derived from an EMBL/GenBank/DDBJ whole genome shotgun (WGS) entry which is preliminary data.</text>
</comment>
<feature type="compositionally biased region" description="Basic and acidic residues" evidence="1">
    <location>
        <begin position="317"/>
        <end position="331"/>
    </location>
</feature>
<evidence type="ECO:0000313" key="3">
    <source>
        <dbReference type="Proteomes" id="UP001201980"/>
    </source>
</evidence>
<keyword evidence="3" id="KW-1185">Reference proteome</keyword>
<name>A0AAD5WNQ8_9PEZI</name>
<dbReference type="InterPro" id="IPR017956">
    <property type="entry name" value="AT_hook_DNA-bd_motif"/>
</dbReference>
<feature type="compositionally biased region" description="Low complexity" evidence="1">
    <location>
        <begin position="215"/>
        <end position="233"/>
    </location>
</feature>
<sequence length="407" mass="45163">MSESADELSTVRPDLRIPSRKRGRPRRPGPAGPAGTSKTTATVSPVKFEIQLASRPIPTRPIYVQPGGDSSTSASAAQRGGGPKKRGRPKGSTVANILARHHSTAVGTARRPGRPPKDANSYAFSPWASHHHRNRIGRGGTGAVRAGVQKKRGRPAFVPKSARQYYLESKSDAPFVTHPCLWEGCKAELMNLETLRRHVGVVHGPPPLDSDWALRSGSEDSGGSEGTSRSSAGRGSGHMRRSWSRSRSEESEEPPMILGCRWGKCASVPERRQRTWTDVEEWEKHVEEEHLIPYSWHLGDGVKNTSLSGKLLDFGKGKEKGEAESVEDKGKEKRKKKTDALPEWLFDKDGNQVTPDARFVQVEDQATAAQRATRLRELRRLINDNAPEEEEEKEEKEKEEKEEEEEE</sequence>
<feature type="region of interest" description="Disordered" evidence="1">
    <location>
        <begin position="317"/>
        <end position="352"/>
    </location>
</feature>
<organism evidence="2 3">
    <name type="scientific">Zalerion maritima</name>
    <dbReference type="NCBI Taxonomy" id="339359"/>
    <lineage>
        <taxon>Eukaryota</taxon>
        <taxon>Fungi</taxon>
        <taxon>Dikarya</taxon>
        <taxon>Ascomycota</taxon>
        <taxon>Pezizomycotina</taxon>
        <taxon>Sordariomycetes</taxon>
        <taxon>Lulworthiomycetidae</taxon>
        <taxon>Lulworthiales</taxon>
        <taxon>Lulworthiaceae</taxon>
        <taxon>Zalerion</taxon>
    </lineage>
</organism>
<evidence type="ECO:0008006" key="4">
    <source>
        <dbReference type="Google" id="ProtNLM"/>
    </source>
</evidence>
<feature type="region of interest" description="Disordered" evidence="1">
    <location>
        <begin position="204"/>
        <end position="254"/>
    </location>
</feature>
<dbReference type="PRINTS" id="PR00929">
    <property type="entry name" value="ATHOOK"/>
</dbReference>
<dbReference type="EMBL" id="JAKWBI020000398">
    <property type="protein sequence ID" value="KAJ2895504.1"/>
    <property type="molecule type" value="Genomic_DNA"/>
</dbReference>
<evidence type="ECO:0000256" key="1">
    <source>
        <dbReference type="SAM" id="MobiDB-lite"/>
    </source>
</evidence>
<evidence type="ECO:0000313" key="2">
    <source>
        <dbReference type="EMBL" id="KAJ2895504.1"/>
    </source>
</evidence>
<dbReference type="SMART" id="SM00384">
    <property type="entry name" value="AT_hook"/>
    <property type="match status" value="4"/>
</dbReference>
<feature type="region of interest" description="Disordered" evidence="1">
    <location>
        <begin position="1"/>
        <end position="152"/>
    </location>
</feature>
<dbReference type="GO" id="GO:0003677">
    <property type="term" value="F:DNA binding"/>
    <property type="evidence" value="ECO:0007669"/>
    <property type="project" value="InterPro"/>
</dbReference>
<proteinExistence type="predicted"/>
<feature type="compositionally biased region" description="Basic residues" evidence="1">
    <location>
        <begin position="18"/>
        <end position="27"/>
    </location>
</feature>
<protein>
    <recommendedName>
        <fullName evidence="4">C2H2-type domain-containing protein</fullName>
    </recommendedName>
</protein>
<gene>
    <name evidence="2" type="ORF">MKZ38_006407</name>
</gene>
<reference evidence="2" key="1">
    <citation type="submission" date="2022-07" db="EMBL/GenBank/DDBJ databases">
        <title>Draft genome sequence of Zalerion maritima ATCC 34329, a (micro)plastics degrading marine fungus.</title>
        <authorList>
            <person name="Paco A."/>
            <person name="Goncalves M.F.M."/>
            <person name="Rocha-Santos T.A.P."/>
            <person name="Alves A."/>
        </authorList>
    </citation>
    <scope>NUCLEOTIDE SEQUENCE</scope>
    <source>
        <strain evidence="2">ATCC 34329</strain>
    </source>
</reference>
<feature type="region of interest" description="Disordered" evidence="1">
    <location>
        <begin position="378"/>
        <end position="407"/>
    </location>
</feature>